<evidence type="ECO:0000313" key="12">
    <source>
        <dbReference type="EMBL" id="WDA58368.1"/>
    </source>
</evidence>
<evidence type="ECO:0000256" key="8">
    <source>
        <dbReference type="ARBA" id="ARBA00023251"/>
    </source>
</evidence>
<evidence type="ECO:0000256" key="2">
    <source>
        <dbReference type="ARBA" id="ARBA00004370"/>
    </source>
</evidence>
<dbReference type="EMBL" id="CP115165">
    <property type="protein sequence ID" value="WDA58368.1"/>
    <property type="molecule type" value="Genomic_DNA"/>
</dbReference>
<dbReference type="InterPro" id="IPR050515">
    <property type="entry name" value="Beta-lactam/transpept"/>
</dbReference>
<evidence type="ECO:0000256" key="9">
    <source>
        <dbReference type="SAM" id="MobiDB-lite"/>
    </source>
</evidence>
<proteinExistence type="inferred from homology"/>
<keyword evidence="5" id="KW-0732">Signal</keyword>
<evidence type="ECO:0000259" key="11">
    <source>
        <dbReference type="Pfam" id="PF03717"/>
    </source>
</evidence>
<protein>
    <recommendedName>
        <fullName evidence="4">beta-lactamase</fullName>
        <ecNumber evidence="4">3.5.2.6</ecNumber>
    </recommendedName>
</protein>
<accession>A0ABY7UZP1</accession>
<dbReference type="InterPro" id="IPR012338">
    <property type="entry name" value="Beta-lactam/transpept-like"/>
</dbReference>
<dbReference type="PANTHER" id="PTHR30627:SF6">
    <property type="entry name" value="BETA-LACTAMASE YBXI-RELATED"/>
    <property type="match status" value="1"/>
</dbReference>
<reference evidence="12 13" key="1">
    <citation type="submission" date="2022-12" db="EMBL/GenBank/DDBJ databases">
        <title>Genome Sequence of Deinococcus aquaticus Type Strain PB314.</title>
        <authorList>
            <person name="Albert C."/>
            <person name="Hill J."/>
            <person name="Boren L."/>
            <person name="Scholz-Ng S."/>
            <person name="Fatema N."/>
            <person name="Grosso R."/>
            <person name="Soboslay E."/>
            <person name="Tuohy J."/>
        </authorList>
    </citation>
    <scope>NUCLEOTIDE SEQUENCE [LARGE SCALE GENOMIC DNA]</scope>
    <source>
        <strain evidence="12 13">PB-314</strain>
    </source>
</reference>
<dbReference type="SUPFAM" id="SSF56519">
    <property type="entry name" value="Penicillin binding protein dimerisation domain"/>
    <property type="match status" value="1"/>
</dbReference>
<evidence type="ECO:0000256" key="3">
    <source>
        <dbReference type="ARBA" id="ARBA00007898"/>
    </source>
</evidence>
<feature type="region of interest" description="Disordered" evidence="9">
    <location>
        <begin position="1"/>
        <end position="27"/>
    </location>
</feature>
<name>A0ABY7UZP1_9DEIO</name>
<dbReference type="SUPFAM" id="SSF56601">
    <property type="entry name" value="beta-lactamase/transpeptidase-like"/>
    <property type="match status" value="1"/>
</dbReference>
<dbReference type="Pfam" id="PF00905">
    <property type="entry name" value="Transpeptidase"/>
    <property type="match status" value="1"/>
</dbReference>
<feature type="domain" description="Penicillin-binding protein dimerisation" evidence="11">
    <location>
        <begin position="78"/>
        <end position="249"/>
    </location>
</feature>
<feature type="domain" description="Penicillin-binding protein transpeptidase" evidence="10">
    <location>
        <begin position="301"/>
        <end position="626"/>
    </location>
</feature>
<keyword evidence="6" id="KW-0378">Hydrolase</keyword>
<dbReference type="InterPro" id="IPR036138">
    <property type="entry name" value="PBP_dimer_sf"/>
</dbReference>
<evidence type="ECO:0000256" key="1">
    <source>
        <dbReference type="ARBA" id="ARBA00001526"/>
    </source>
</evidence>
<evidence type="ECO:0000256" key="4">
    <source>
        <dbReference type="ARBA" id="ARBA00012865"/>
    </source>
</evidence>
<evidence type="ECO:0000259" key="10">
    <source>
        <dbReference type="Pfam" id="PF00905"/>
    </source>
</evidence>
<evidence type="ECO:0000313" key="13">
    <source>
        <dbReference type="Proteomes" id="UP001217044"/>
    </source>
</evidence>
<evidence type="ECO:0000256" key="7">
    <source>
        <dbReference type="ARBA" id="ARBA00023136"/>
    </source>
</evidence>
<dbReference type="InterPro" id="IPR005311">
    <property type="entry name" value="PBP_dimer"/>
</dbReference>
<feature type="compositionally biased region" description="Basic and acidic residues" evidence="9">
    <location>
        <begin position="1"/>
        <end position="11"/>
    </location>
</feature>
<dbReference type="EC" id="3.5.2.6" evidence="4"/>
<dbReference type="Gene3D" id="3.40.710.10">
    <property type="entry name" value="DD-peptidase/beta-lactamase superfamily"/>
    <property type="match status" value="1"/>
</dbReference>
<sequence>MSRAGEALDRRVRSRRRAAAKARTRRASQEGAARVKWTALTFSLGLLALGGRLYQLQIVQHDQFAVRSASNYQRDEVVPALRGEIRTRDGVLLATNRLAVDLVYTGRRNPSDPEQAIPSWDKIVYLAGIKPEALSGGQPREPDRQREAETVLARNIPQEKLSALYEYTVLVPSLELRERVERVYPEGKMAGHLLGYVQEATQKQIEEEGYTLGDLVGRSGLEYSLQETLQGKNGLKRREVTAGGKPQTERIITPGKKGQDVALTIDSTLQRTAERALREGLSDVNAGRAKYGKPAEPYTRGAVIAIDPRTNEILAMASSPAYDPNWFSRVPSPDPVAKNWAIDPNRPLAELDAVTTNRVVQAYNPGSVFKIATTLMYVEKWGNFTMNCAPSYYFGRARFNNWAHYSLGPVDGRKAVAFSCNPWYYDSAARAGPEAYSRQLKSRLTELGYNSETGVELVGEKTGLLLDVDDYTSPEAPWYPGFGLNMSIGQGDVLVTPAQVISVMSTIVNGGQKRPLTALKAVGGVPVPRKPAVNVVRNGNTDVFDLVKEGMSWTTSIPTGTSRHEVGPLLFPVRTGGKTGTAENGLSRRGGYAYTHAWYEGYGPLSSPNFAVVAFFQNGGEGSGPALKAVKKMFAARWCVTLNEQGSALPLNTQQPCTGELDQMHQVYKIRAQRASAAGAASGTQQP</sequence>
<evidence type="ECO:0000256" key="6">
    <source>
        <dbReference type="ARBA" id="ARBA00022801"/>
    </source>
</evidence>
<gene>
    <name evidence="12" type="ORF">M8445_13600</name>
</gene>
<dbReference type="Proteomes" id="UP001217044">
    <property type="component" value="Chromosome"/>
</dbReference>
<feature type="compositionally biased region" description="Basic residues" evidence="9">
    <location>
        <begin position="12"/>
        <end position="26"/>
    </location>
</feature>
<dbReference type="Gene3D" id="3.90.1310.10">
    <property type="entry name" value="Penicillin-binding protein 2a (Domain 2)"/>
    <property type="match status" value="1"/>
</dbReference>
<comment type="catalytic activity">
    <reaction evidence="1">
        <text>a beta-lactam + H2O = a substituted beta-amino acid</text>
        <dbReference type="Rhea" id="RHEA:20401"/>
        <dbReference type="ChEBI" id="CHEBI:15377"/>
        <dbReference type="ChEBI" id="CHEBI:35627"/>
        <dbReference type="ChEBI" id="CHEBI:140347"/>
        <dbReference type="EC" id="3.5.2.6"/>
    </reaction>
</comment>
<organism evidence="12 13">
    <name type="scientific">Deinococcus aquaticus</name>
    <dbReference type="NCBI Taxonomy" id="328692"/>
    <lineage>
        <taxon>Bacteria</taxon>
        <taxon>Thermotogati</taxon>
        <taxon>Deinococcota</taxon>
        <taxon>Deinococci</taxon>
        <taxon>Deinococcales</taxon>
        <taxon>Deinococcaceae</taxon>
        <taxon>Deinococcus</taxon>
    </lineage>
</organism>
<keyword evidence="13" id="KW-1185">Reference proteome</keyword>
<comment type="subcellular location">
    <subcellularLocation>
        <location evidence="2">Membrane</location>
    </subcellularLocation>
</comment>
<keyword evidence="7" id="KW-0472">Membrane</keyword>
<evidence type="ECO:0000256" key="5">
    <source>
        <dbReference type="ARBA" id="ARBA00022729"/>
    </source>
</evidence>
<keyword evidence="8" id="KW-0046">Antibiotic resistance</keyword>
<dbReference type="RefSeq" id="WP_273988404.1">
    <property type="nucleotide sequence ID" value="NZ_BAABQT010000005.1"/>
</dbReference>
<dbReference type="Pfam" id="PF03717">
    <property type="entry name" value="PBP_dimer"/>
    <property type="match status" value="1"/>
</dbReference>
<dbReference type="PANTHER" id="PTHR30627">
    <property type="entry name" value="PEPTIDOGLYCAN D,D-TRANSPEPTIDASE"/>
    <property type="match status" value="1"/>
</dbReference>
<comment type="similarity">
    <text evidence="3">Belongs to the class-D beta-lactamase family.</text>
</comment>
<dbReference type="InterPro" id="IPR001460">
    <property type="entry name" value="PCN-bd_Tpept"/>
</dbReference>